<dbReference type="InterPro" id="IPR011992">
    <property type="entry name" value="EF-hand-dom_pair"/>
</dbReference>
<accession>A0A0M0J573</accession>
<dbReference type="AlphaFoldDB" id="A0A0M0J573"/>
<feature type="region of interest" description="Disordered" evidence="2">
    <location>
        <begin position="367"/>
        <end position="396"/>
    </location>
</feature>
<dbReference type="Gene3D" id="1.10.238.10">
    <property type="entry name" value="EF-hand"/>
    <property type="match status" value="1"/>
</dbReference>
<feature type="compositionally biased region" description="Acidic residues" evidence="2">
    <location>
        <begin position="369"/>
        <end position="396"/>
    </location>
</feature>
<reference evidence="5" key="1">
    <citation type="journal article" date="2015" name="PLoS Genet.">
        <title>Genome Sequence and Transcriptome Analyses of Chrysochromulina tobin: Metabolic Tools for Enhanced Algal Fitness in the Prominent Order Prymnesiales (Haptophyceae).</title>
        <authorList>
            <person name="Hovde B.T."/>
            <person name="Deodato C.R."/>
            <person name="Hunsperger H.M."/>
            <person name="Ryken S.A."/>
            <person name="Yost W."/>
            <person name="Jha R.K."/>
            <person name="Patterson J."/>
            <person name="Monnat R.J. Jr."/>
            <person name="Barlow S.B."/>
            <person name="Starkenburg S.R."/>
            <person name="Cattolico R.A."/>
        </authorList>
    </citation>
    <scope>NUCLEOTIDE SEQUENCE</scope>
    <source>
        <strain evidence="5">CCMP291</strain>
    </source>
</reference>
<dbReference type="PROSITE" id="PS00018">
    <property type="entry name" value="EF_HAND_1"/>
    <property type="match status" value="1"/>
</dbReference>
<keyword evidence="1" id="KW-0106">Calcium</keyword>
<dbReference type="GO" id="GO:0005509">
    <property type="term" value="F:calcium ion binding"/>
    <property type="evidence" value="ECO:0007669"/>
    <property type="project" value="InterPro"/>
</dbReference>
<dbReference type="SUPFAM" id="SSF47473">
    <property type="entry name" value="EF-hand"/>
    <property type="match status" value="1"/>
</dbReference>
<evidence type="ECO:0000256" key="1">
    <source>
        <dbReference type="ARBA" id="ARBA00022837"/>
    </source>
</evidence>
<evidence type="ECO:0000256" key="2">
    <source>
        <dbReference type="SAM" id="MobiDB-lite"/>
    </source>
</evidence>
<dbReference type="Proteomes" id="UP000037460">
    <property type="component" value="Unassembled WGS sequence"/>
</dbReference>
<keyword evidence="5" id="KW-1185">Reference proteome</keyword>
<organism evidence="4 5">
    <name type="scientific">Chrysochromulina tobinii</name>
    <dbReference type="NCBI Taxonomy" id="1460289"/>
    <lineage>
        <taxon>Eukaryota</taxon>
        <taxon>Haptista</taxon>
        <taxon>Haptophyta</taxon>
        <taxon>Prymnesiophyceae</taxon>
        <taxon>Prymnesiales</taxon>
        <taxon>Chrysochromulinaceae</taxon>
        <taxon>Chrysochromulina</taxon>
    </lineage>
</organism>
<dbReference type="InterPro" id="IPR002048">
    <property type="entry name" value="EF_hand_dom"/>
</dbReference>
<protein>
    <recommendedName>
        <fullName evidence="3">EF-hand domain-containing protein</fullName>
    </recommendedName>
</protein>
<proteinExistence type="predicted"/>
<comment type="caution">
    <text evidence="4">The sequence shown here is derived from an EMBL/GenBank/DDBJ whole genome shotgun (WGS) entry which is preliminary data.</text>
</comment>
<gene>
    <name evidence="4" type="ORF">Ctob_001069</name>
</gene>
<name>A0A0M0J573_9EUKA</name>
<evidence type="ECO:0000313" key="4">
    <source>
        <dbReference type="EMBL" id="KOO21769.1"/>
    </source>
</evidence>
<sequence length="396" mass="45057">MLISRAERLLLRWVHTVCEHFERRKQLEPQEQKVILLERRLAQKTRDLEKELLEERLVITERAAKLNVPMDLFPAEQPWCHFPWEAAFGPRSKCEDELRQAIGLRELPQLTKLIDMCESNGLTKRNSRVFFEVRVREAILQRGLQLHDAFLMFDYDRNGLLSLAEVYGALEWLQVPGVTPRDVLFFVRAIGHEPHLTYSEFIELLASPETNPDDVVALAAAPLDMAPMGEAELQSDVIRRTQTRVIPKGEEGDDDAQLFVDDEGGVGAHGIFGDATSPRCEPTSWHAISCVVDAIAGVMRTYIDGVEVAEIKEAKVCKDGQHALKGRLAVFYAHSQPVPALEFDYYLRSVSVHNRMLDRVQLCNWGSDDASESDDLGSYFESEEDEDYEEDEEDAE</sequence>
<dbReference type="InterPro" id="IPR018247">
    <property type="entry name" value="EF_Hand_1_Ca_BS"/>
</dbReference>
<evidence type="ECO:0000259" key="3">
    <source>
        <dbReference type="PROSITE" id="PS50222"/>
    </source>
</evidence>
<evidence type="ECO:0000313" key="5">
    <source>
        <dbReference type="Proteomes" id="UP000037460"/>
    </source>
</evidence>
<dbReference type="EMBL" id="JWZX01003336">
    <property type="protein sequence ID" value="KOO21769.1"/>
    <property type="molecule type" value="Genomic_DNA"/>
</dbReference>
<feature type="domain" description="EF-hand" evidence="3">
    <location>
        <begin position="141"/>
        <end position="176"/>
    </location>
</feature>
<dbReference type="PROSITE" id="PS50222">
    <property type="entry name" value="EF_HAND_2"/>
    <property type="match status" value="1"/>
</dbReference>
<dbReference type="OrthoDB" id="26525at2759"/>